<feature type="region of interest" description="Disordered" evidence="1">
    <location>
        <begin position="1"/>
        <end position="69"/>
    </location>
</feature>
<evidence type="ECO:0000313" key="2">
    <source>
        <dbReference type="EMBL" id="GAA2717015.1"/>
    </source>
</evidence>
<evidence type="ECO:0000256" key="1">
    <source>
        <dbReference type="SAM" id="MobiDB-lite"/>
    </source>
</evidence>
<name>A0ABN3TS20_9ACTN</name>
<dbReference type="RefSeq" id="WP_344435619.1">
    <property type="nucleotide sequence ID" value="NZ_BAAASL010000009.1"/>
</dbReference>
<comment type="caution">
    <text evidence="2">The sequence shown here is derived from an EMBL/GenBank/DDBJ whole genome shotgun (WGS) entry which is preliminary data.</text>
</comment>
<accession>A0ABN3TS20</accession>
<proteinExistence type="predicted"/>
<dbReference type="Proteomes" id="UP001500886">
    <property type="component" value="Unassembled WGS sequence"/>
</dbReference>
<feature type="compositionally biased region" description="Basic and acidic residues" evidence="1">
    <location>
        <begin position="1"/>
        <end position="10"/>
    </location>
</feature>
<protein>
    <submittedName>
        <fullName evidence="2">Uncharacterized protein</fullName>
    </submittedName>
</protein>
<feature type="compositionally biased region" description="Basic and acidic residues" evidence="1">
    <location>
        <begin position="21"/>
        <end position="30"/>
    </location>
</feature>
<feature type="compositionally biased region" description="Low complexity" evidence="1">
    <location>
        <begin position="39"/>
        <end position="54"/>
    </location>
</feature>
<gene>
    <name evidence="2" type="ORF">GCM10010315_29320</name>
</gene>
<reference evidence="2 3" key="1">
    <citation type="journal article" date="2019" name="Int. J. Syst. Evol. Microbiol.">
        <title>The Global Catalogue of Microorganisms (GCM) 10K type strain sequencing project: providing services to taxonomists for standard genome sequencing and annotation.</title>
        <authorList>
            <consortium name="The Broad Institute Genomics Platform"/>
            <consortium name="The Broad Institute Genome Sequencing Center for Infectious Disease"/>
            <person name="Wu L."/>
            <person name="Ma J."/>
        </authorList>
    </citation>
    <scope>NUCLEOTIDE SEQUENCE [LARGE SCALE GENOMIC DNA]</scope>
    <source>
        <strain evidence="2 3">JCM 4542</strain>
    </source>
</reference>
<sequence>MTQRHDRDDDSALEDLLAEFSDTRTYRPTDDAAEPGAVPQAPSGTATAQTTASGTGAGQDPGDGEPDTR</sequence>
<keyword evidence="3" id="KW-1185">Reference proteome</keyword>
<dbReference type="EMBL" id="BAAASL010000009">
    <property type="protein sequence ID" value="GAA2717015.1"/>
    <property type="molecule type" value="Genomic_DNA"/>
</dbReference>
<evidence type="ECO:0000313" key="3">
    <source>
        <dbReference type="Proteomes" id="UP001500886"/>
    </source>
</evidence>
<organism evidence="2 3">
    <name type="scientific">Streptomyces luteosporeus</name>
    <dbReference type="NCBI Taxonomy" id="173856"/>
    <lineage>
        <taxon>Bacteria</taxon>
        <taxon>Bacillati</taxon>
        <taxon>Actinomycetota</taxon>
        <taxon>Actinomycetes</taxon>
        <taxon>Kitasatosporales</taxon>
        <taxon>Streptomycetaceae</taxon>
        <taxon>Streptomyces</taxon>
    </lineage>
</organism>